<dbReference type="InterPro" id="IPR011033">
    <property type="entry name" value="PRC_barrel-like_sf"/>
</dbReference>
<dbReference type="InterPro" id="IPR027275">
    <property type="entry name" value="PRC-brl_dom"/>
</dbReference>
<dbReference type="RefSeq" id="WP_369045812.1">
    <property type="nucleotide sequence ID" value="NZ_CP163302.1"/>
</dbReference>
<organism evidence="3">
    <name type="scientific">Sinomonas puerhi</name>
    <dbReference type="NCBI Taxonomy" id="3238584"/>
    <lineage>
        <taxon>Bacteria</taxon>
        <taxon>Bacillati</taxon>
        <taxon>Actinomycetota</taxon>
        <taxon>Actinomycetes</taxon>
        <taxon>Micrococcales</taxon>
        <taxon>Micrococcaceae</taxon>
        <taxon>Sinomonas</taxon>
    </lineage>
</organism>
<dbReference type="GO" id="GO:0019684">
    <property type="term" value="P:photosynthesis, light reaction"/>
    <property type="evidence" value="ECO:0007669"/>
    <property type="project" value="InterPro"/>
</dbReference>
<dbReference type="Pfam" id="PF05239">
    <property type="entry name" value="PRC"/>
    <property type="match status" value="1"/>
</dbReference>
<dbReference type="KEGG" id="spue:AB5L97_18630"/>
<evidence type="ECO:0000313" key="3">
    <source>
        <dbReference type="EMBL" id="XDP45250.1"/>
    </source>
</evidence>
<dbReference type="InterPro" id="IPR014747">
    <property type="entry name" value="Bac_photo_RC_H_C"/>
</dbReference>
<gene>
    <name evidence="3" type="ORF">AB5L97_18630</name>
</gene>
<evidence type="ECO:0000259" key="2">
    <source>
        <dbReference type="Pfam" id="PF05239"/>
    </source>
</evidence>
<dbReference type="Gene3D" id="3.90.50.10">
    <property type="entry name" value="Photosynthetic Reaction Center, subunit H, domain 2"/>
    <property type="match status" value="1"/>
</dbReference>
<evidence type="ECO:0000256" key="1">
    <source>
        <dbReference type="SAM" id="MobiDB-lite"/>
    </source>
</evidence>
<dbReference type="AlphaFoldDB" id="A0AB39L4F9"/>
<sequence length="174" mass="19103">MFTSADLEDLKDGQGDVVSQDGEKIGAIGEFYLDDHTDVPAWVTVKTGLFGTKESFVPLEGARIAEENLVVPYTKDHIKDAPRVDAEEHLEPGEEDRLYRHYGRSAPAQGLADTERAQNEAALQDGPIGRRQLAMGLRRRPLGNGLNQPVPVENTPVDGSAVETDRNIGDDRLR</sequence>
<dbReference type="EMBL" id="CP163302">
    <property type="protein sequence ID" value="XDP45250.1"/>
    <property type="molecule type" value="Genomic_DNA"/>
</dbReference>
<dbReference type="GO" id="GO:0030077">
    <property type="term" value="C:plasma membrane light-harvesting complex"/>
    <property type="evidence" value="ECO:0007669"/>
    <property type="project" value="InterPro"/>
</dbReference>
<feature type="region of interest" description="Disordered" evidence="1">
    <location>
        <begin position="107"/>
        <end position="174"/>
    </location>
</feature>
<proteinExistence type="predicted"/>
<feature type="compositionally biased region" description="Basic and acidic residues" evidence="1">
    <location>
        <begin position="163"/>
        <end position="174"/>
    </location>
</feature>
<accession>A0AB39L4F9</accession>
<protein>
    <submittedName>
        <fullName evidence="3">PRC-barrel domain-containing protein</fullName>
    </submittedName>
</protein>
<reference evidence="3" key="1">
    <citation type="submission" date="2024-07" db="EMBL/GenBank/DDBJ databases">
        <authorList>
            <person name="fu j."/>
        </authorList>
    </citation>
    <scope>NUCLEOTIDE SEQUENCE</scope>
    <source>
        <strain evidence="3">P10A9</strain>
    </source>
</reference>
<feature type="domain" description="PRC-barrel" evidence="2">
    <location>
        <begin position="16"/>
        <end position="77"/>
    </location>
</feature>
<name>A0AB39L4F9_9MICC</name>
<dbReference type="SUPFAM" id="SSF50346">
    <property type="entry name" value="PRC-barrel domain"/>
    <property type="match status" value="1"/>
</dbReference>